<keyword evidence="1 5" id="KW-0328">Glycosyltransferase</keyword>
<dbReference type="InterPro" id="IPR004629">
    <property type="entry name" value="WecG_TagA_CpsF"/>
</dbReference>
<evidence type="ECO:0000256" key="2">
    <source>
        <dbReference type="ARBA" id="ARBA00022679"/>
    </source>
</evidence>
<sequence length="247" mass="28535">MTEYEIEKIMDIPVDILTMSDIKKDMLKFFETKQKMTLTSVNPQIILMAETNETVRQFINESTHRIADGIGLVKVSNWTKGNIKERVAGIEVMEEVLTFANEHKKNVFLLGATPEVAQLAAQNIQTNYSQLKIVGWIDGYTKMSDSDIIEKMNQQEADIIFVAMGSPKQEEWLKNNMRKINATIFQTVGGSLDVMSGEVKRAPNFFIKTNLEWLYRSCSNPKRFYRMIQIPIFVFKSMNWHRKNGKH</sequence>
<comment type="similarity">
    <text evidence="5">Belongs to the glycosyltransferase 26 family. TagA/TarA subfamily.</text>
</comment>
<dbReference type="InterPro" id="IPR034714">
    <property type="entry name" value="TagA_TarA"/>
</dbReference>
<dbReference type="HAMAP" id="MF_02070">
    <property type="entry name" value="TagA_TarA"/>
    <property type="match status" value="1"/>
</dbReference>
<keyword evidence="2 5" id="KW-0808">Transferase</keyword>
<proteinExistence type="inferred from homology"/>
<dbReference type="EC" id="2.4.1.187" evidence="5"/>
<dbReference type="EMBL" id="FWFD01000008">
    <property type="protein sequence ID" value="SLM85257.1"/>
    <property type="molecule type" value="Genomic_DNA"/>
</dbReference>
<evidence type="ECO:0000256" key="4">
    <source>
        <dbReference type="ARBA" id="ARBA00023316"/>
    </source>
</evidence>
<dbReference type="UniPathway" id="UPA00632"/>
<reference evidence="7" key="1">
    <citation type="submission" date="2017-02" db="EMBL/GenBank/DDBJ databases">
        <authorList>
            <person name="Dridi B."/>
        </authorList>
    </citation>
    <scope>NUCLEOTIDE SEQUENCE [LARGE SCALE GENOMIC DNA]</scope>
    <source>
        <strain evidence="7">bH819</strain>
    </source>
</reference>
<dbReference type="Proteomes" id="UP000195918">
    <property type="component" value="Unassembled WGS sequence"/>
</dbReference>
<dbReference type="PANTHER" id="PTHR34136:SF1">
    <property type="entry name" value="UDP-N-ACETYL-D-MANNOSAMINURONIC ACID TRANSFERASE"/>
    <property type="match status" value="1"/>
</dbReference>
<accession>A0A1X6WLV9</accession>
<keyword evidence="4 5" id="KW-0961">Cell wall biogenesis/degradation</keyword>
<dbReference type="RefSeq" id="WP_256958405.1">
    <property type="nucleotide sequence ID" value="NZ_FWFD01000008.1"/>
</dbReference>
<keyword evidence="7" id="KW-1185">Reference proteome</keyword>
<comment type="function">
    <text evidence="5">Catalyzes the conversion of GlcNAc-PP-undecaprenol into ManNAc-GlcNAc-PP-undecaprenol, the first committed lipid intermediate in the de novo synthesis of teichoic acid.</text>
</comment>
<evidence type="ECO:0000256" key="1">
    <source>
        <dbReference type="ARBA" id="ARBA00022676"/>
    </source>
</evidence>
<protein>
    <recommendedName>
        <fullName evidence="5">N-acetylglucosaminyldiphosphoundecaprenol N-acetyl-beta-D-mannosaminyltransferase</fullName>
        <ecNumber evidence="5">2.4.1.187</ecNumber>
    </recommendedName>
    <alternativeName>
        <fullName evidence="5">N-acetylmannosaminyltransferase</fullName>
    </alternativeName>
    <alternativeName>
        <fullName evidence="5">UDP-N-acetylmannosamine transferase</fullName>
    </alternativeName>
    <alternativeName>
        <fullName evidence="5">UDP-N-acetylmannosamine:N-acetylglucosaminyl pyrophosphorylundecaprenol N-acetylmannosaminyltransferase</fullName>
    </alternativeName>
</protein>
<comment type="catalytic activity">
    <reaction evidence="5">
        <text>UDP-N-acetyl-alpha-D-mannosamine + N-acetyl-alpha-D-glucosaminyl-di-trans,octa-cis-undecaprenyl diphosphate = N-acetyl-beta-D-mannosaminyl-(1-&gt;4)-N-acetyl-alpha-D-glucosaminyl di-trans,octa-cis-undecaprenyl diphosphate + UDP + H(+)</text>
        <dbReference type="Rhea" id="RHEA:16053"/>
        <dbReference type="ChEBI" id="CHEBI:15378"/>
        <dbReference type="ChEBI" id="CHEBI:58223"/>
        <dbReference type="ChEBI" id="CHEBI:62959"/>
        <dbReference type="ChEBI" id="CHEBI:68623"/>
        <dbReference type="ChEBI" id="CHEBI:132210"/>
        <dbReference type="EC" id="2.4.1.187"/>
    </reaction>
</comment>
<comment type="pathway">
    <text evidence="5">Cell wall biogenesis; teichoic acid biosynthesis.</text>
</comment>
<dbReference type="CDD" id="cd06533">
    <property type="entry name" value="Glyco_transf_WecG_TagA"/>
    <property type="match status" value="1"/>
</dbReference>
<keyword evidence="3 5" id="KW-0777">Teichoic acid biosynthesis</keyword>
<dbReference type="AlphaFoldDB" id="A0A1X6WLV9"/>
<evidence type="ECO:0000313" key="6">
    <source>
        <dbReference type="EMBL" id="SLM85257.1"/>
    </source>
</evidence>
<evidence type="ECO:0000313" key="7">
    <source>
        <dbReference type="Proteomes" id="UP000195918"/>
    </source>
</evidence>
<dbReference type="GO" id="GO:0071555">
    <property type="term" value="P:cell wall organization"/>
    <property type="evidence" value="ECO:0007669"/>
    <property type="project" value="UniProtKB-KW"/>
</dbReference>
<dbReference type="PANTHER" id="PTHR34136">
    <property type="match status" value="1"/>
</dbReference>
<dbReference type="GO" id="GO:0019350">
    <property type="term" value="P:teichoic acid biosynthetic process"/>
    <property type="evidence" value="ECO:0007669"/>
    <property type="project" value="UniProtKB-UniRule"/>
</dbReference>
<name>A0A1X6WLV9_9ENTE</name>
<evidence type="ECO:0000256" key="3">
    <source>
        <dbReference type="ARBA" id="ARBA00022944"/>
    </source>
</evidence>
<dbReference type="Pfam" id="PF03808">
    <property type="entry name" value="Glyco_tran_WecG"/>
    <property type="match status" value="1"/>
</dbReference>
<gene>
    <name evidence="6" type="ORF">FM121_04115</name>
</gene>
<dbReference type="GO" id="GO:0047244">
    <property type="term" value="F:N-acetylglucosaminyldiphosphoundecaprenol N-acetyl-beta-D-mannosaminyltransferase activity"/>
    <property type="evidence" value="ECO:0007669"/>
    <property type="project" value="UniProtKB-UniRule"/>
</dbReference>
<dbReference type="NCBIfam" id="TIGR00696">
    <property type="entry name" value="wecG_tagA_cpsF"/>
    <property type="match status" value="1"/>
</dbReference>
<evidence type="ECO:0000256" key="5">
    <source>
        <dbReference type="HAMAP-Rule" id="MF_02070"/>
    </source>
</evidence>
<organism evidence="6 7">
    <name type="scientific">Vagococcus fluvialis bH819</name>
    <dbReference type="NCBI Taxonomy" id="1255619"/>
    <lineage>
        <taxon>Bacteria</taxon>
        <taxon>Bacillati</taxon>
        <taxon>Bacillota</taxon>
        <taxon>Bacilli</taxon>
        <taxon>Lactobacillales</taxon>
        <taxon>Enterococcaceae</taxon>
        <taxon>Vagococcus</taxon>
    </lineage>
</organism>